<proteinExistence type="predicted"/>
<accession>A0A8D5ZIH9</accession>
<evidence type="ECO:0000256" key="1">
    <source>
        <dbReference type="SAM" id="Phobius"/>
    </source>
</evidence>
<feature type="transmembrane region" description="Helical" evidence="1">
    <location>
        <begin position="94"/>
        <end position="114"/>
    </location>
</feature>
<gene>
    <name evidence="2" type="ORF">KN1_09280</name>
</gene>
<feature type="transmembrane region" description="Helical" evidence="1">
    <location>
        <begin position="184"/>
        <end position="205"/>
    </location>
</feature>
<dbReference type="RefSeq" id="WP_221289630.1">
    <property type="nucleotide sequence ID" value="NZ_AP024597.1"/>
</dbReference>
<feature type="transmembrane region" description="Helical" evidence="1">
    <location>
        <begin position="154"/>
        <end position="172"/>
    </location>
</feature>
<sequence length="208" mass="24236">MEKDLVEESRRVAEKIVKGELRLAMAKNYLLSSTFPLVLYALSYFDPWHPVLNFLAVLIGYFYYDIKAFAHFSRAISRIMGKEKAKNMVINRRNIISLLWWEISMIVLGVGVYYRDLSLVLIALSSFAVYFALVVYYLFKDNLASEDKFFDLRYYDLLAWSVLVGTLVYIGFSYSLHMTRPPEIAWIPYTLAWVYAGYASFMEVIEGE</sequence>
<dbReference type="AlphaFoldDB" id="A0A8D5ZIH9"/>
<dbReference type="Proteomes" id="UP000825123">
    <property type="component" value="Chromosome"/>
</dbReference>
<dbReference type="KEGG" id="csty:KN1_09280"/>
<feature type="transmembrane region" description="Helical" evidence="1">
    <location>
        <begin position="51"/>
        <end position="73"/>
    </location>
</feature>
<keyword evidence="1" id="KW-0472">Membrane</keyword>
<feature type="transmembrane region" description="Helical" evidence="1">
    <location>
        <begin position="28"/>
        <end position="45"/>
    </location>
</feature>
<protein>
    <submittedName>
        <fullName evidence="2">Uncharacterized protein</fullName>
    </submittedName>
</protein>
<name>A0A8D5ZIH9_9CREN</name>
<evidence type="ECO:0000313" key="3">
    <source>
        <dbReference type="Proteomes" id="UP000825123"/>
    </source>
</evidence>
<dbReference type="EMBL" id="AP024597">
    <property type="protein sequence ID" value="BCU69631.1"/>
    <property type="molecule type" value="Genomic_DNA"/>
</dbReference>
<evidence type="ECO:0000313" key="2">
    <source>
        <dbReference type="EMBL" id="BCU69631.1"/>
    </source>
</evidence>
<keyword evidence="1" id="KW-0812">Transmembrane</keyword>
<keyword evidence="1" id="KW-1133">Transmembrane helix</keyword>
<keyword evidence="3" id="KW-1185">Reference proteome</keyword>
<feature type="transmembrane region" description="Helical" evidence="1">
    <location>
        <begin position="120"/>
        <end position="139"/>
    </location>
</feature>
<dbReference type="GeneID" id="66162677"/>
<reference evidence="2 3" key="1">
    <citation type="submission" date="2021-04" db="EMBL/GenBank/DDBJ databases">
        <title>Complete genome sequence of Stygiolobus sp. KN-1.</title>
        <authorList>
            <person name="Nakamura K."/>
            <person name="Sakai H."/>
            <person name="Kurosawa N."/>
        </authorList>
    </citation>
    <scope>NUCLEOTIDE SEQUENCE [LARGE SCALE GENOMIC DNA]</scope>
    <source>
        <strain evidence="2 3">KN-1</strain>
    </source>
</reference>
<organism evidence="2 3">
    <name type="scientific">Stygiolobus caldivivus</name>
    <dbReference type="NCBI Taxonomy" id="2824673"/>
    <lineage>
        <taxon>Archaea</taxon>
        <taxon>Thermoproteota</taxon>
        <taxon>Thermoprotei</taxon>
        <taxon>Sulfolobales</taxon>
        <taxon>Sulfolobaceae</taxon>
        <taxon>Stygiolobus</taxon>
    </lineage>
</organism>